<dbReference type="EMBL" id="KN825345">
    <property type="protein sequence ID" value="KIK91812.1"/>
    <property type="molecule type" value="Genomic_DNA"/>
</dbReference>
<evidence type="ECO:0000256" key="1">
    <source>
        <dbReference type="SAM" id="MobiDB-lite"/>
    </source>
</evidence>
<dbReference type="InParanoid" id="A0A0D0D5A7"/>
<feature type="compositionally biased region" description="Low complexity" evidence="1">
    <location>
        <begin position="69"/>
        <end position="81"/>
    </location>
</feature>
<feature type="compositionally biased region" description="Basic and acidic residues" evidence="1">
    <location>
        <begin position="26"/>
        <end position="40"/>
    </location>
</feature>
<reference evidence="3" key="2">
    <citation type="submission" date="2015-01" db="EMBL/GenBank/DDBJ databases">
        <title>Evolutionary Origins and Diversification of the Mycorrhizal Mutualists.</title>
        <authorList>
            <consortium name="DOE Joint Genome Institute"/>
            <consortium name="Mycorrhizal Genomics Consortium"/>
            <person name="Kohler A."/>
            <person name="Kuo A."/>
            <person name="Nagy L.G."/>
            <person name="Floudas D."/>
            <person name="Copeland A."/>
            <person name="Barry K.W."/>
            <person name="Cichocki N."/>
            <person name="Veneault-Fourrey C."/>
            <person name="LaButti K."/>
            <person name="Lindquist E.A."/>
            <person name="Lipzen A."/>
            <person name="Lundell T."/>
            <person name="Morin E."/>
            <person name="Murat C."/>
            <person name="Riley R."/>
            <person name="Ohm R."/>
            <person name="Sun H."/>
            <person name="Tunlid A."/>
            <person name="Henrissat B."/>
            <person name="Grigoriev I.V."/>
            <person name="Hibbett D.S."/>
            <person name="Martin F."/>
        </authorList>
    </citation>
    <scope>NUCLEOTIDE SEQUENCE [LARGE SCALE GENOMIC DNA]</scope>
    <source>
        <strain evidence="3">Ve08.2h10</strain>
    </source>
</reference>
<feature type="compositionally biased region" description="Polar residues" evidence="1">
    <location>
        <begin position="120"/>
        <end position="142"/>
    </location>
</feature>
<gene>
    <name evidence="2" type="ORF">PAXRUDRAFT_13590</name>
</gene>
<dbReference type="AlphaFoldDB" id="A0A0D0D5A7"/>
<accession>A0A0D0D5A7</accession>
<evidence type="ECO:0000313" key="2">
    <source>
        <dbReference type="EMBL" id="KIK91812.1"/>
    </source>
</evidence>
<protein>
    <submittedName>
        <fullName evidence="2">Uncharacterized protein</fullName>
    </submittedName>
</protein>
<dbReference type="Proteomes" id="UP000054538">
    <property type="component" value="Unassembled WGS sequence"/>
</dbReference>
<reference evidence="2 3" key="1">
    <citation type="submission" date="2014-04" db="EMBL/GenBank/DDBJ databases">
        <authorList>
            <consortium name="DOE Joint Genome Institute"/>
            <person name="Kuo A."/>
            <person name="Kohler A."/>
            <person name="Jargeat P."/>
            <person name="Nagy L.G."/>
            <person name="Floudas D."/>
            <person name="Copeland A."/>
            <person name="Barry K.W."/>
            <person name="Cichocki N."/>
            <person name="Veneault-Fourrey C."/>
            <person name="LaButti K."/>
            <person name="Lindquist E.A."/>
            <person name="Lipzen A."/>
            <person name="Lundell T."/>
            <person name="Morin E."/>
            <person name="Murat C."/>
            <person name="Sun H."/>
            <person name="Tunlid A."/>
            <person name="Henrissat B."/>
            <person name="Grigoriev I.V."/>
            <person name="Hibbett D.S."/>
            <person name="Martin F."/>
            <person name="Nordberg H.P."/>
            <person name="Cantor M.N."/>
            <person name="Hua S.X."/>
        </authorList>
    </citation>
    <scope>NUCLEOTIDE SEQUENCE [LARGE SCALE GENOMIC DNA]</scope>
    <source>
        <strain evidence="2 3">Ve08.2h10</strain>
    </source>
</reference>
<feature type="region of interest" description="Disordered" evidence="1">
    <location>
        <begin position="1"/>
        <end position="96"/>
    </location>
</feature>
<feature type="region of interest" description="Disordered" evidence="1">
    <location>
        <begin position="111"/>
        <end position="160"/>
    </location>
</feature>
<keyword evidence="3" id="KW-1185">Reference proteome</keyword>
<name>A0A0D0D5A7_9AGAM</name>
<feature type="compositionally biased region" description="Basic and acidic residues" evidence="1">
    <location>
        <begin position="145"/>
        <end position="154"/>
    </location>
</feature>
<evidence type="ECO:0000313" key="3">
    <source>
        <dbReference type="Proteomes" id="UP000054538"/>
    </source>
</evidence>
<proteinExistence type="predicted"/>
<organism evidence="2 3">
    <name type="scientific">Paxillus rubicundulus Ve08.2h10</name>
    <dbReference type="NCBI Taxonomy" id="930991"/>
    <lineage>
        <taxon>Eukaryota</taxon>
        <taxon>Fungi</taxon>
        <taxon>Dikarya</taxon>
        <taxon>Basidiomycota</taxon>
        <taxon>Agaricomycotina</taxon>
        <taxon>Agaricomycetes</taxon>
        <taxon>Agaricomycetidae</taxon>
        <taxon>Boletales</taxon>
        <taxon>Paxilineae</taxon>
        <taxon>Paxillaceae</taxon>
        <taxon>Paxillus</taxon>
    </lineage>
</organism>
<feature type="compositionally biased region" description="Polar residues" evidence="1">
    <location>
        <begin position="1"/>
        <end position="24"/>
    </location>
</feature>
<dbReference type="HOGENOM" id="CLU_1540560_0_0_1"/>
<sequence>MQHQSSLATKQRQAQNAPPSINENSESEHIDDERGGKKVTEWTVKWLQQAHEGPNTSTTDQKNNKDNMASASCPSTAPSATYDNMDDLVTTTTHPGVASNVSSHMVSMATVPDDLDKDNSAVNGHTSCTTMETRSINDMDSSGNEDEKTDKRQEPINAEGFLIDMQVQAIDDVT</sequence>